<protein>
    <submittedName>
        <fullName evidence="1">Long-chain fatty acid--CoA ligase</fullName>
    </submittedName>
</protein>
<proteinExistence type="predicted"/>
<evidence type="ECO:0000313" key="2">
    <source>
        <dbReference type="Proteomes" id="UP000594014"/>
    </source>
</evidence>
<accession>A0ACD1AI31</accession>
<name>A0ACD1AI31_9FIRM</name>
<keyword evidence="1" id="KW-0436">Ligase</keyword>
<gene>
    <name evidence="1" type="ORF">FRZ06_10385</name>
</gene>
<keyword evidence="2" id="KW-1185">Reference proteome</keyword>
<dbReference type="EMBL" id="CP042469">
    <property type="protein sequence ID" value="QOX65904.1"/>
    <property type="molecule type" value="Genomic_DNA"/>
</dbReference>
<organism evidence="1 2">
    <name type="scientific">Anoxybacterium hadale</name>
    <dbReference type="NCBI Taxonomy" id="3408580"/>
    <lineage>
        <taxon>Bacteria</taxon>
        <taxon>Bacillati</taxon>
        <taxon>Bacillota</taxon>
        <taxon>Clostridia</taxon>
        <taxon>Peptostreptococcales</taxon>
        <taxon>Anaerovoracaceae</taxon>
        <taxon>Anoxybacterium</taxon>
    </lineage>
</organism>
<sequence>MVGNIYKKNFNENKIALNYKGSSVSYGELDRKVLAYAAYLKSVGLKAGDKVVMSCLNSPEFIYSYFGTVRNGAVIVPINLMLTMEEIVYIVKDSEAKFMIIHPVILQKAKLNPEVLEKALCVTVLVLGDELNLALETVSTDGLSELSDESAISTFLYTSGTTGKQKAAMLTHKNLVFNSDQCYIGLHARPDDIYMCVLPMFHVFAFTACVLMPLYSGATVTILESFQPKEVIDVLLNGDITIFMGVPAMYVVLLEAGKKNITFPKLRMAVSGGAALPVEIYRQARDIMKLPIIEGYGLTEASPAVSFNPPDGIQKEGSIGLPLPYQECKIVDEKDEELPAGEVGELAVRGENVMKGYYNQPEASEAALLGGWLHTGDLAKKDEDGYLYIVDRKKDMIIVAGLNVYPREVEEVIYEFPKVKEAAVIGVDDRLRGEFVKAFVVLKEGEECHSKELFRFMREKLAAYKLPRHIEFVESLPKNASGKILKRLLKEQTEKSES</sequence>
<reference evidence="1" key="1">
    <citation type="submission" date="2019-08" db="EMBL/GenBank/DDBJ databases">
        <title>Genome sequence of Clostridiales bacterium MT110.</title>
        <authorList>
            <person name="Cao J."/>
        </authorList>
    </citation>
    <scope>NUCLEOTIDE SEQUENCE</scope>
    <source>
        <strain evidence="1">MT110</strain>
    </source>
</reference>
<dbReference type="Proteomes" id="UP000594014">
    <property type="component" value="Chromosome"/>
</dbReference>
<evidence type="ECO:0000313" key="1">
    <source>
        <dbReference type="EMBL" id="QOX65904.1"/>
    </source>
</evidence>